<gene>
    <name evidence="1" type="ORF">AVEN_270241_1</name>
</gene>
<dbReference type="OrthoDB" id="205623at2759"/>
<reference evidence="1 2" key="1">
    <citation type="journal article" date="2019" name="Sci. Rep.">
        <title>Orb-weaving spider Araneus ventricosus genome elucidates the spidroin gene catalogue.</title>
        <authorList>
            <person name="Kono N."/>
            <person name="Nakamura H."/>
            <person name="Ohtoshi R."/>
            <person name="Moran D.A.P."/>
            <person name="Shinohara A."/>
            <person name="Yoshida Y."/>
            <person name="Fujiwara M."/>
            <person name="Mori M."/>
            <person name="Tomita M."/>
            <person name="Arakawa K."/>
        </authorList>
    </citation>
    <scope>NUCLEOTIDE SEQUENCE [LARGE SCALE GENOMIC DNA]</scope>
</reference>
<accession>A0A4Y2WJK2</accession>
<evidence type="ECO:0000313" key="2">
    <source>
        <dbReference type="Proteomes" id="UP000499080"/>
    </source>
</evidence>
<dbReference type="EMBL" id="BGPR01061037">
    <property type="protein sequence ID" value="GBO36774.1"/>
    <property type="molecule type" value="Genomic_DNA"/>
</dbReference>
<keyword evidence="2" id="KW-1185">Reference proteome</keyword>
<protein>
    <submittedName>
        <fullName evidence="1">Uncharacterized protein</fullName>
    </submittedName>
</protein>
<comment type="caution">
    <text evidence="1">The sequence shown here is derived from an EMBL/GenBank/DDBJ whole genome shotgun (WGS) entry which is preliminary data.</text>
</comment>
<sequence length="78" mass="9243">EKLEKDEKMLQDVIHHSSFAFMKEHLNRHFTELMGMPREVIELNPDIPSGLRTMLLSRNFQMKKKDAEDVSFIRKGEL</sequence>
<name>A0A4Y2WJK2_ARAVE</name>
<evidence type="ECO:0000313" key="1">
    <source>
        <dbReference type="EMBL" id="GBO36774.1"/>
    </source>
</evidence>
<dbReference type="Proteomes" id="UP000499080">
    <property type="component" value="Unassembled WGS sequence"/>
</dbReference>
<feature type="non-terminal residue" evidence="1">
    <location>
        <position position="1"/>
    </location>
</feature>
<organism evidence="1 2">
    <name type="scientific">Araneus ventricosus</name>
    <name type="common">Orbweaver spider</name>
    <name type="synonym">Epeira ventricosa</name>
    <dbReference type="NCBI Taxonomy" id="182803"/>
    <lineage>
        <taxon>Eukaryota</taxon>
        <taxon>Metazoa</taxon>
        <taxon>Ecdysozoa</taxon>
        <taxon>Arthropoda</taxon>
        <taxon>Chelicerata</taxon>
        <taxon>Arachnida</taxon>
        <taxon>Araneae</taxon>
        <taxon>Araneomorphae</taxon>
        <taxon>Entelegynae</taxon>
        <taxon>Araneoidea</taxon>
        <taxon>Araneidae</taxon>
        <taxon>Araneus</taxon>
    </lineage>
</organism>
<dbReference type="AlphaFoldDB" id="A0A4Y2WJK2"/>
<proteinExistence type="predicted"/>